<name>A0A938YNJ1_9ARCH</name>
<proteinExistence type="predicted"/>
<evidence type="ECO:0000313" key="1">
    <source>
        <dbReference type="EMBL" id="MBN2067433.1"/>
    </source>
</evidence>
<protein>
    <submittedName>
        <fullName evidence="1">Type II toxin-antitoxin system PemK/MazF family toxin</fullName>
    </submittedName>
</protein>
<dbReference type="Pfam" id="PF02452">
    <property type="entry name" value="PemK_toxin"/>
    <property type="match status" value="1"/>
</dbReference>
<dbReference type="EMBL" id="JAFGDB010000049">
    <property type="protein sequence ID" value="MBN2067433.1"/>
    <property type="molecule type" value="Genomic_DNA"/>
</dbReference>
<dbReference type="Gene3D" id="2.30.30.110">
    <property type="match status" value="1"/>
</dbReference>
<dbReference type="SUPFAM" id="SSF50118">
    <property type="entry name" value="Cell growth inhibitor/plasmid maintenance toxic component"/>
    <property type="match status" value="1"/>
</dbReference>
<dbReference type="InterPro" id="IPR003477">
    <property type="entry name" value="PemK-like"/>
</dbReference>
<evidence type="ECO:0000313" key="2">
    <source>
        <dbReference type="Proteomes" id="UP000809243"/>
    </source>
</evidence>
<accession>A0A938YNJ1</accession>
<dbReference type="AlphaFoldDB" id="A0A938YNJ1"/>
<reference evidence="1" key="1">
    <citation type="submission" date="2021-01" db="EMBL/GenBank/DDBJ databases">
        <title>Active Sulfur Cycling in an Early Earth Analoge.</title>
        <authorList>
            <person name="Hahn C.R."/>
            <person name="Youssef N.H."/>
            <person name="Elshahed M."/>
        </authorList>
    </citation>
    <scope>NUCLEOTIDE SEQUENCE</scope>
    <source>
        <strain evidence="1">Zod_Metabat.1151</strain>
    </source>
</reference>
<dbReference type="Proteomes" id="UP000809243">
    <property type="component" value="Unassembled WGS sequence"/>
</dbReference>
<comment type="caution">
    <text evidence="1">The sequence shown here is derived from an EMBL/GenBank/DDBJ whole genome shotgun (WGS) entry which is preliminary data.</text>
</comment>
<dbReference type="GO" id="GO:0003677">
    <property type="term" value="F:DNA binding"/>
    <property type="evidence" value="ECO:0007669"/>
    <property type="project" value="InterPro"/>
</dbReference>
<sequence>MEKFMKGDIVVIPFPFSDLSRAKRRPAMVLTCLLGADLILCQITSKDTRDNYSIRLSEEEFKAGSLKQESNVRPNKIFTADRSIIEYKIGSLKETKTKVIVEKVCSIIKR</sequence>
<gene>
    <name evidence="1" type="ORF">JW744_03125</name>
</gene>
<organism evidence="1 2">
    <name type="scientific">Candidatus Iainarchaeum sp</name>
    <dbReference type="NCBI Taxonomy" id="3101447"/>
    <lineage>
        <taxon>Archaea</taxon>
        <taxon>Candidatus Iainarchaeota</taxon>
        <taxon>Candidatus Iainarchaeia</taxon>
        <taxon>Candidatus Iainarchaeales</taxon>
        <taxon>Candidatus Iainarchaeaceae</taxon>
        <taxon>Candidatus Iainarchaeum</taxon>
    </lineage>
</organism>
<dbReference type="InterPro" id="IPR011067">
    <property type="entry name" value="Plasmid_toxin/cell-grow_inhib"/>
</dbReference>